<reference evidence="3" key="1">
    <citation type="journal article" date="2020" name="Cell">
        <title>Large-Scale Comparative Analyses of Tick Genomes Elucidate Their Genetic Diversity and Vector Capacities.</title>
        <authorList>
            <consortium name="Tick Genome and Microbiome Consortium (TIGMIC)"/>
            <person name="Jia N."/>
            <person name="Wang J."/>
            <person name="Shi W."/>
            <person name="Du L."/>
            <person name="Sun Y."/>
            <person name="Zhan W."/>
            <person name="Jiang J.F."/>
            <person name="Wang Q."/>
            <person name="Zhang B."/>
            <person name="Ji P."/>
            <person name="Bell-Sakyi L."/>
            <person name="Cui X.M."/>
            <person name="Yuan T.T."/>
            <person name="Jiang B.G."/>
            <person name="Yang W.F."/>
            <person name="Lam T.T."/>
            <person name="Chang Q.C."/>
            <person name="Ding S.J."/>
            <person name="Wang X.J."/>
            <person name="Zhu J.G."/>
            <person name="Ruan X.D."/>
            <person name="Zhao L."/>
            <person name="Wei J.T."/>
            <person name="Ye R.Z."/>
            <person name="Que T.C."/>
            <person name="Du C.H."/>
            <person name="Zhou Y.H."/>
            <person name="Cheng J.X."/>
            <person name="Dai P.F."/>
            <person name="Guo W.B."/>
            <person name="Han X.H."/>
            <person name="Huang E.J."/>
            <person name="Li L.F."/>
            <person name="Wei W."/>
            <person name="Gao Y.C."/>
            <person name="Liu J.Z."/>
            <person name="Shao H.Z."/>
            <person name="Wang X."/>
            <person name="Wang C.C."/>
            <person name="Yang T.C."/>
            <person name="Huo Q.B."/>
            <person name="Li W."/>
            <person name="Chen H.Y."/>
            <person name="Chen S.E."/>
            <person name="Zhou L.G."/>
            <person name="Ni X.B."/>
            <person name="Tian J.H."/>
            <person name="Sheng Y."/>
            <person name="Liu T."/>
            <person name="Pan Y.S."/>
            <person name="Xia L.Y."/>
            <person name="Li J."/>
            <person name="Zhao F."/>
            <person name="Cao W.C."/>
        </authorList>
    </citation>
    <scope>NUCLEOTIDE SEQUENCE</scope>
    <source>
        <strain evidence="3">Rsan-2018</strain>
    </source>
</reference>
<feature type="compositionally biased region" description="Polar residues" evidence="2">
    <location>
        <begin position="72"/>
        <end position="84"/>
    </location>
</feature>
<feature type="coiled-coil region" evidence="1">
    <location>
        <begin position="333"/>
        <end position="363"/>
    </location>
</feature>
<keyword evidence="4" id="KW-1185">Reference proteome</keyword>
<keyword evidence="1" id="KW-0175">Coiled coil</keyword>
<dbReference type="Proteomes" id="UP000821837">
    <property type="component" value="Chromosome 3"/>
</dbReference>
<feature type="compositionally biased region" description="Polar residues" evidence="2">
    <location>
        <begin position="241"/>
        <end position="254"/>
    </location>
</feature>
<protein>
    <submittedName>
        <fullName evidence="3">Uncharacterized protein</fullName>
    </submittedName>
</protein>
<evidence type="ECO:0000256" key="1">
    <source>
        <dbReference type="SAM" id="Coils"/>
    </source>
</evidence>
<reference evidence="3" key="2">
    <citation type="submission" date="2021-09" db="EMBL/GenBank/DDBJ databases">
        <authorList>
            <person name="Jia N."/>
            <person name="Wang J."/>
            <person name="Shi W."/>
            <person name="Du L."/>
            <person name="Sun Y."/>
            <person name="Zhan W."/>
            <person name="Jiang J."/>
            <person name="Wang Q."/>
            <person name="Zhang B."/>
            <person name="Ji P."/>
            <person name="Sakyi L.B."/>
            <person name="Cui X."/>
            <person name="Yuan T."/>
            <person name="Jiang B."/>
            <person name="Yang W."/>
            <person name="Lam T.T.-Y."/>
            <person name="Chang Q."/>
            <person name="Ding S."/>
            <person name="Wang X."/>
            <person name="Zhu J."/>
            <person name="Ruan X."/>
            <person name="Zhao L."/>
            <person name="Wei J."/>
            <person name="Que T."/>
            <person name="Du C."/>
            <person name="Cheng J."/>
            <person name="Dai P."/>
            <person name="Han X."/>
            <person name="Huang E."/>
            <person name="Gao Y."/>
            <person name="Liu J."/>
            <person name="Shao H."/>
            <person name="Ye R."/>
            <person name="Li L."/>
            <person name="Wei W."/>
            <person name="Wang X."/>
            <person name="Wang C."/>
            <person name="Huo Q."/>
            <person name="Li W."/>
            <person name="Guo W."/>
            <person name="Chen H."/>
            <person name="Chen S."/>
            <person name="Zhou L."/>
            <person name="Zhou L."/>
            <person name="Ni X."/>
            <person name="Tian J."/>
            <person name="Zhou Y."/>
            <person name="Sheng Y."/>
            <person name="Liu T."/>
            <person name="Pan Y."/>
            <person name="Xia L."/>
            <person name="Li J."/>
            <person name="Zhao F."/>
            <person name="Cao W."/>
        </authorList>
    </citation>
    <scope>NUCLEOTIDE SEQUENCE</scope>
    <source>
        <strain evidence="3">Rsan-2018</strain>
        <tissue evidence="3">Larvae</tissue>
    </source>
</reference>
<dbReference type="EMBL" id="JABSTV010001249">
    <property type="protein sequence ID" value="KAH7963730.1"/>
    <property type="molecule type" value="Genomic_DNA"/>
</dbReference>
<name>A0A9D4Q465_RHISA</name>
<dbReference type="AlphaFoldDB" id="A0A9D4Q465"/>
<gene>
    <name evidence="3" type="ORF">HPB52_022468</name>
</gene>
<accession>A0A9D4Q465</accession>
<sequence>MAATKINGYDPVTMQWAEIDTKNQNEDVSPTENECLQALMRLRQRTTQVNTTIKGGGISRSGTSGGARAAPQNGSMKTAQQWRPKQTPRLRSEDLIVVLKPRGTLDLKTVFKHGEVGSAVANYVGDLAAEDLSVWPVWEQNVIVCGTQTTAVAEKLIKEFDLTVEEQSYPFRGHLKINVIHRVDNCPHPEDGRCGYCGKQVGATTDGLTEHECQPSCMICRGAHLTGSADCTGTFRELQRSEATNQAGSSATPSKQPPPLPKMGKQGQQQRQPPKQKAGNKSTSQQVKPGPGKKSPTLQARDFPPLNNAPKQQVSAWAGAASQSSTPSSTPLTLKMSKQLESLRKQIAQLAAKIQALEKARAENLTPHMDDESDSASVCSGSTITSHSASIENLESLVSNIEEWLLAFTEQMTQLPNMITQAVQAAIQLQTQHMVATVTQQVTQSIQTWLSSNPRF</sequence>
<evidence type="ECO:0000256" key="2">
    <source>
        <dbReference type="SAM" id="MobiDB-lite"/>
    </source>
</evidence>
<evidence type="ECO:0000313" key="3">
    <source>
        <dbReference type="EMBL" id="KAH7963730.1"/>
    </source>
</evidence>
<organism evidence="3 4">
    <name type="scientific">Rhipicephalus sanguineus</name>
    <name type="common">Brown dog tick</name>
    <name type="synonym">Ixodes sanguineus</name>
    <dbReference type="NCBI Taxonomy" id="34632"/>
    <lineage>
        <taxon>Eukaryota</taxon>
        <taxon>Metazoa</taxon>
        <taxon>Ecdysozoa</taxon>
        <taxon>Arthropoda</taxon>
        <taxon>Chelicerata</taxon>
        <taxon>Arachnida</taxon>
        <taxon>Acari</taxon>
        <taxon>Parasitiformes</taxon>
        <taxon>Ixodida</taxon>
        <taxon>Ixodoidea</taxon>
        <taxon>Ixodidae</taxon>
        <taxon>Rhipicephalinae</taxon>
        <taxon>Rhipicephalus</taxon>
        <taxon>Rhipicephalus</taxon>
    </lineage>
</organism>
<feature type="compositionally biased region" description="Low complexity" evidence="2">
    <location>
        <begin position="262"/>
        <end position="279"/>
    </location>
</feature>
<feature type="region of interest" description="Disordered" evidence="2">
    <location>
        <begin position="241"/>
        <end position="332"/>
    </location>
</feature>
<proteinExistence type="predicted"/>
<feature type="region of interest" description="Disordered" evidence="2">
    <location>
        <begin position="52"/>
        <end position="87"/>
    </location>
</feature>
<comment type="caution">
    <text evidence="3">The sequence shown here is derived from an EMBL/GenBank/DDBJ whole genome shotgun (WGS) entry which is preliminary data.</text>
</comment>
<feature type="compositionally biased region" description="Gly residues" evidence="2">
    <location>
        <begin position="54"/>
        <end position="65"/>
    </location>
</feature>
<evidence type="ECO:0000313" key="4">
    <source>
        <dbReference type="Proteomes" id="UP000821837"/>
    </source>
</evidence>